<sequence length="458" mass="50035">MKLDTFFSIILPSLASLGVVDAASGYATVDLSKTTGTAQFKASGFIYGWPDNGTSASTAIASNLVTDIKFNSNRAGGAQISAPGWAKKGYDGYIGRFNSALSNYRTTRKYGGDFLLLVHDLWGADGGNVGKFPGDNGNWSEMEAFLTQLCKDIKANNMLDGLVLDLWNEPDLTMFWAKSWDQFLGYSVRSYKIFKQNLPGTLISGPSMAHSANKNDKNWQAWAQAVSSNNTIPDIYSWHQIGAWEREPDSTMPDLNSLQKTYSLPSRPIDINEYASKDEQNPACTAFYIAQLERNNMRGLRSNWGGGAALHDSMANLVFRASGGTGGYVPNGEWWLYKYYAGMTGEKLATTGAKDRRFDVFATREEGVVKLIAGTRSVKAQYEVRISGLTALGLGKSGKVSVKTLRFDWSGDRGQVGGPVEVGVKDVAYENDEMTILVDPMANSTAYAYEFSGNKKGT</sequence>
<evidence type="ECO:0000313" key="2">
    <source>
        <dbReference type="EMBL" id="KAF2729236.1"/>
    </source>
</evidence>
<keyword evidence="1" id="KW-0732">Signal</keyword>
<evidence type="ECO:0000256" key="1">
    <source>
        <dbReference type="SAM" id="SignalP"/>
    </source>
</evidence>
<dbReference type="InterPro" id="IPR017853">
    <property type="entry name" value="GH"/>
</dbReference>
<feature type="signal peptide" evidence="1">
    <location>
        <begin position="1"/>
        <end position="22"/>
    </location>
</feature>
<dbReference type="AlphaFoldDB" id="A0A9P4QQU4"/>
<accession>A0A9P4QQU4</accession>
<feature type="chain" id="PRO_5040459187" evidence="1">
    <location>
        <begin position="23"/>
        <end position="458"/>
    </location>
</feature>
<dbReference type="SUPFAM" id="SSF51445">
    <property type="entry name" value="(Trans)glycosidases"/>
    <property type="match status" value="1"/>
</dbReference>
<organism evidence="2 3">
    <name type="scientific">Polyplosphaeria fusca</name>
    <dbReference type="NCBI Taxonomy" id="682080"/>
    <lineage>
        <taxon>Eukaryota</taxon>
        <taxon>Fungi</taxon>
        <taxon>Dikarya</taxon>
        <taxon>Ascomycota</taxon>
        <taxon>Pezizomycotina</taxon>
        <taxon>Dothideomycetes</taxon>
        <taxon>Pleosporomycetidae</taxon>
        <taxon>Pleosporales</taxon>
        <taxon>Tetraplosphaeriaceae</taxon>
        <taxon>Polyplosphaeria</taxon>
    </lineage>
</organism>
<dbReference type="GO" id="GO:0016787">
    <property type="term" value="F:hydrolase activity"/>
    <property type="evidence" value="ECO:0007669"/>
    <property type="project" value="UniProtKB-KW"/>
</dbReference>
<reference evidence="2" key="1">
    <citation type="journal article" date="2020" name="Stud. Mycol.">
        <title>101 Dothideomycetes genomes: a test case for predicting lifestyles and emergence of pathogens.</title>
        <authorList>
            <person name="Haridas S."/>
            <person name="Albert R."/>
            <person name="Binder M."/>
            <person name="Bloem J."/>
            <person name="Labutti K."/>
            <person name="Salamov A."/>
            <person name="Andreopoulos B."/>
            <person name="Baker S."/>
            <person name="Barry K."/>
            <person name="Bills G."/>
            <person name="Bluhm B."/>
            <person name="Cannon C."/>
            <person name="Castanera R."/>
            <person name="Culley D."/>
            <person name="Daum C."/>
            <person name="Ezra D."/>
            <person name="Gonzalez J."/>
            <person name="Henrissat B."/>
            <person name="Kuo A."/>
            <person name="Liang C."/>
            <person name="Lipzen A."/>
            <person name="Lutzoni F."/>
            <person name="Magnuson J."/>
            <person name="Mondo S."/>
            <person name="Nolan M."/>
            <person name="Ohm R."/>
            <person name="Pangilinan J."/>
            <person name="Park H.-J."/>
            <person name="Ramirez L."/>
            <person name="Alfaro M."/>
            <person name="Sun H."/>
            <person name="Tritt A."/>
            <person name="Yoshinaga Y."/>
            <person name="Zwiers L.-H."/>
            <person name="Turgeon B."/>
            <person name="Goodwin S."/>
            <person name="Spatafora J."/>
            <person name="Crous P."/>
            <person name="Grigoriev I."/>
        </authorList>
    </citation>
    <scope>NUCLEOTIDE SEQUENCE</scope>
    <source>
        <strain evidence="2">CBS 125425</strain>
    </source>
</reference>
<keyword evidence="3" id="KW-1185">Reference proteome</keyword>
<dbReference type="OrthoDB" id="3445803at2759"/>
<proteinExistence type="predicted"/>
<evidence type="ECO:0000313" key="3">
    <source>
        <dbReference type="Proteomes" id="UP000799444"/>
    </source>
</evidence>
<dbReference type="Proteomes" id="UP000799444">
    <property type="component" value="Unassembled WGS sequence"/>
</dbReference>
<dbReference type="Gene3D" id="3.20.20.80">
    <property type="entry name" value="Glycosidases"/>
    <property type="match status" value="1"/>
</dbReference>
<dbReference type="EMBL" id="ML996252">
    <property type="protein sequence ID" value="KAF2729236.1"/>
    <property type="molecule type" value="Genomic_DNA"/>
</dbReference>
<name>A0A9P4QQU4_9PLEO</name>
<protein>
    <submittedName>
        <fullName evidence="2">Glycoside hydrolase</fullName>
    </submittedName>
</protein>
<comment type="caution">
    <text evidence="2">The sequence shown here is derived from an EMBL/GenBank/DDBJ whole genome shotgun (WGS) entry which is preliminary data.</text>
</comment>
<keyword evidence="2" id="KW-0378">Hydrolase</keyword>
<gene>
    <name evidence="2" type="ORF">EJ04DRAFT_589454</name>
</gene>